<feature type="signal peptide" evidence="1">
    <location>
        <begin position="1"/>
        <end position="26"/>
    </location>
</feature>
<keyword evidence="4" id="KW-1185">Reference proteome</keyword>
<feature type="chain" id="PRO_5046754001" evidence="1">
    <location>
        <begin position="27"/>
        <end position="319"/>
    </location>
</feature>
<keyword evidence="1" id="KW-0732">Signal</keyword>
<dbReference type="Gene3D" id="3.90.70.10">
    <property type="entry name" value="Cysteine proteinases"/>
    <property type="match status" value="1"/>
</dbReference>
<evidence type="ECO:0000313" key="4">
    <source>
        <dbReference type="Proteomes" id="UP001596514"/>
    </source>
</evidence>
<name>A0ABW2SZ64_9ACTN</name>
<sequence length="319" mass="34430">MIRALLAVLSGTVLAFVTVPAIPAQAGTWGEYPTSSGNRTCSNSRTYNGTAYQVCLEFNSARTQVRAISFINPGAYTNFQVNMRLWFGGNGVSIPQSCPTMTTNGSRACWTGWTALRRPYVVADATFGIAGAWRTPVRALDMTLSAKYQEKSNWCGPGSAQTIIATMGISAPSQSSLADISETTALGTMPWMMKLGLNASVPQDFPYKDYDIPPSGTAREIGLNTIVTSLSRGRPVAVLVKPGQLPWSPNVSGSVRHYIVIHGYGGFETTNASHIPWMPMNFKVWDPGAGREESLTQEELFFAARGAQAVDDNIWAIAT</sequence>
<dbReference type="Proteomes" id="UP001596514">
    <property type="component" value="Unassembled WGS sequence"/>
</dbReference>
<dbReference type="EMBL" id="JBHTEE010000001">
    <property type="protein sequence ID" value="MFC7601620.1"/>
    <property type="molecule type" value="Genomic_DNA"/>
</dbReference>
<reference evidence="4" key="1">
    <citation type="journal article" date="2019" name="Int. J. Syst. Evol. Microbiol.">
        <title>The Global Catalogue of Microorganisms (GCM) 10K type strain sequencing project: providing services to taxonomists for standard genome sequencing and annotation.</title>
        <authorList>
            <consortium name="The Broad Institute Genomics Platform"/>
            <consortium name="The Broad Institute Genome Sequencing Center for Infectious Disease"/>
            <person name="Wu L."/>
            <person name="Ma J."/>
        </authorList>
    </citation>
    <scope>NUCLEOTIDE SEQUENCE [LARGE SCALE GENOMIC DNA]</scope>
    <source>
        <strain evidence="4">JCM 10083</strain>
    </source>
</reference>
<evidence type="ECO:0000313" key="3">
    <source>
        <dbReference type="EMBL" id="MFC7601620.1"/>
    </source>
</evidence>
<protein>
    <submittedName>
        <fullName evidence="3">C39 family peptidase</fullName>
    </submittedName>
</protein>
<gene>
    <name evidence="3" type="ORF">ACFQVD_16125</name>
</gene>
<evidence type="ECO:0000259" key="2">
    <source>
        <dbReference type="Pfam" id="PF13529"/>
    </source>
</evidence>
<proteinExistence type="predicted"/>
<dbReference type="InterPro" id="IPR039564">
    <property type="entry name" value="Peptidase_C39-like"/>
</dbReference>
<feature type="domain" description="Peptidase C39-like" evidence="2">
    <location>
        <begin position="146"/>
        <end position="265"/>
    </location>
</feature>
<dbReference type="RefSeq" id="WP_343968938.1">
    <property type="nucleotide sequence ID" value="NZ_BAAAGK010000067.1"/>
</dbReference>
<comment type="caution">
    <text evidence="3">The sequence shown here is derived from an EMBL/GenBank/DDBJ whole genome shotgun (WGS) entry which is preliminary data.</text>
</comment>
<evidence type="ECO:0000256" key="1">
    <source>
        <dbReference type="SAM" id="SignalP"/>
    </source>
</evidence>
<accession>A0ABW2SZ64</accession>
<dbReference type="Pfam" id="PF13529">
    <property type="entry name" value="Peptidase_C39_2"/>
    <property type="match status" value="1"/>
</dbReference>
<organism evidence="3 4">
    <name type="scientific">Streptosporangium amethystogenes subsp. fukuiense</name>
    <dbReference type="NCBI Taxonomy" id="698418"/>
    <lineage>
        <taxon>Bacteria</taxon>
        <taxon>Bacillati</taxon>
        <taxon>Actinomycetota</taxon>
        <taxon>Actinomycetes</taxon>
        <taxon>Streptosporangiales</taxon>
        <taxon>Streptosporangiaceae</taxon>
        <taxon>Streptosporangium</taxon>
    </lineage>
</organism>